<dbReference type="PROSITE" id="PS51257">
    <property type="entry name" value="PROKAR_LIPOPROTEIN"/>
    <property type="match status" value="1"/>
</dbReference>
<dbReference type="GeneID" id="98070667"/>
<gene>
    <name evidence="2" type="ORF">HMPREF9449_02362</name>
</gene>
<feature type="signal peptide" evidence="1">
    <location>
        <begin position="1"/>
        <end position="22"/>
    </location>
</feature>
<evidence type="ECO:0000256" key="1">
    <source>
        <dbReference type="SAM" id="SignalP"/>
    </source>
</evidence>
<dbReference type="HOGENOM" id="CLU_719311_0_0_10"/>
<dbReference type="Proteomes" id="UP000004892">
    <property type="component" value="Unassembled WGS sequence"/>
</dbReference>
<evidence type="ECO:0008006" key="4">
    <source>
        <dbReference type="Google" id="ProtNLM"/>
    </source>
</evidence>
<keyword evidence="1" id="KW-0732">Signal</keyword>
<dbReference type="eggNOG" id="ENOG5032XAA">
    <property type="taxonomic scope" value="Bacteria"/>
</dbReference>
<dbReference type="PATRIC" id="fig|742817.3.peg.2530"/>
<protein>
    <recommendedName>
        <fullName evidence="4">DUF4925 domain-containing protein</fullName>
    </recommendedName>
</protein>
<organism evidence="2 3">
    <name type="scientific">Odoribacter laneus YIT 12061</name>
    <dbReference type="NCBI Taxonomy" id="742817"/>
    <lineage>
        <taxon>Bacteria</taxon>
        <taxon>Pseudomonadati</taxon>
        <taxon>Bacteroidota</taxon>
        <taxon>Bacteroidia</taxon>
        <taxon>Bacteroidales</taxon>
        <taxon>Odoribacteraceae</taxon>
        <taxon>Odoribacter</taxon>
    </lineage>
</organism>
<evidence type="ECO:0000313" key="3">
    <source>
        <dbReference type="Proteomes" id="UP000004892"/>
    </source>
</evidence>
<name>H1DIY3_9BACT</name>
<proteinExistence type="predicted"/>
<accession>H1DIY3</accession>
<keyword evidence="3" id="KW-1185">Reference proteome</keyword>
<dbReference type="AlphaFoldDB" id="H1DIY3"/>
<dbReference type="EMBL" id="ADMC01000025">
    <property type="protein sequence ID" value="EHP46745.1"/>
    <property type="molecule type" value="Genomic_DNA"/>
</dbReference>
<evidence type="ECO:0000313" key="2">
    <source>
        <dbReference type="EMBL" id="EHP46745.1"/>
    </source>
</evidence>
<dbReference type="RefSeq" id="WP_009137508.1">
    <property type="nucleotide sequence ID" value="NZ_JH594596.1"/>
</dbReference>
<dbReference type="STRING" id="742817.HMPREF9449_02362"/>
<comment type="caution">
    <text evidence="2">The sequence shown here is derived from an EMBL/GenBank/DDBJ whole genome shotgun (WGS) entry which is preliminary data.</text>
</comment>
<reference evidence="2 3" key="1">
    <citation type="submission" date="2012-01" db="EMBL/GenBank/DDBJ databases">
        <title>The Genome Sequence of Odoribacter laneus YIT 12061.</title>
        <authorList>
            <consortium name="The Broad Institute Genome Sequencing Platform"/>
            <person name="Earl A."/>
            <person name="Ward D."/>
            <person name="Feldgarden M."/>
            <person name="Gevers D."/>
            <person name="Morotomi M."/>
            <person name="Young S.K."/>
            <person name="Zeng Q."/>
            <person name="Gargeya S."/>
            <person name="Fitzgerald M."/>
            <person name="Haas B."/>
            <person name="Abouelleil A."/>
            <person name="Alvarado L."/>
            <person name="Arachchi H.M."/>
            <person name="Berlin A."/>
            <person name="Chapman S.B."/>
            <person name="Gearin G."/>
            <person name="Goldberg J."/>
            <person name="Griggs A."/>
            <person name="Gujja S."/>
            <person name="Hansen M."/>
            <person name="Heiman D."/>
            <person name="Howarth C."/>
            <person name="Larimer J."/>
            <person name="Lui A."/>
            <person name="MacDonald P.J.P."/>
            <person name="McCowen C."/>
            <person name="Montmayeur A."/>
            <person name="Murphy C."/>
            <person name="Neiman D."/>
            <person name="Pearson M."/>
            <person name="Priest M."/>
            <person name="Roberts A."/>
            <person name="Saif S."/>
            <person name="Shea T."/>
            <person name="Sisk P."/>
            <person name="Stolte C."/>
            <person name="Sykes S."/>
            <person name="Wortman J."/>
            <person name="Nusbaum C."/>
            <person name="Birren B."/>
        </authorList>
    </citation>
    <scope>NUCLEOTIDE SEQUENCE [LARGE SCALE GENOMIC DNA]</scope>
    <source>
        <strain evidence="2 3">YIT 12061</strain>
    </source>
</reference>
<sequence>MKKGLIYLLLLVLGTATFSSCEDDDNDGYKRISSEYKNATLKLTFNGKELNDKTVEIQALNETTANLILKSLIPGESNLYLNALLANTGGDNYTLEAKSETTDRTVVVEGGVTEGVLTLNCTFKVTSKVVGNWKFIAQQETSTDPEQLIGKGPLHLKIVTDIDSIKLPIVLPDGSNWSFAIKDNMETEDAGFVSFAKVMFSLLVPNLLYNIELQEDGDLTATYAVMDETMNPTDTVTLPEGVVRYNVKDGEIYIAVDINALLPRSDADQPSVDVLKMLAEGLPLILKLDGDNNMTVYVDKDMMVPFMGMVDLVKGLVKDMEPMDVLIGTITAESLQKFLDDVVILVNTSETIELGLNLETNTHPEMKPQPQAFSWEKALLPFRK</sequence>
<feature type="chain" id="PRO_5003550202" description="DUF4925 domain-containing protein" evidence="1">
    <location>
        <begin position="23"/>
        <end position="384"/>
    </location>
</feature>